<dbReference type="EMBL" id="JARKHS020004893">
    <property type="protein sequence ID" value="KAK8784047.1"/>
    <property type="molecule type" value="Genomic_DNA"/>
</dbReference>
<feature type="transmembrane region" description="Helical" evidence="1">
    <location>
        <begin position="140"/>
        <end position="163"/>
    </location>
</feature>
<proteinExistence type="predicted"/>
<organism evidence="2 3">
    <name type="scientific">Amblyomma americanum</name>
    <name type="common">Lone star tick</name>
    <dbReference type="NCBI Taxonomy" id="6943"/>
    <lineage>
        <taxon>Eukaryota</taxon>
        <taxon>Metazoa</taxon>
        <taxon>Ecdysozoa</taxon>
        <taxon>Arthropoda</taxon>
        <taxon>Chelicerata</taxon>
        <taxon>Arachnida</taxon>
        <taxon>Acari</taxon>
        <taxon>Parasitiformes</taxon>
        <taxon>Ixodida</taxon>
        <taxon>Ixodoidea</taxon>
        <taxon>Ixodidae</taxon>
        <taxon>Amblyomminae</taxon>
        <taxon>Amblyomma</taxon>
    </lineage>
</organism>
<keyword evidence="1" id="KW-1133">Transmembrane helix</keyword>
<comment type="caution">
    <text evidence="2">The sequence shown here is derived from an EMBL/GenBank/DDBJ whole genome shotgun (WGS) entry which is preliminary data.</text>
</comment>
<dbReference type="PANTHER" id="PTHR11360:SF303">
    <property type="entry name" value="MAJOR FACILITATOR SUPERFAMILY (MFS) PROFILE DOMAIN-CONTAINING PROTEIN"/>
    <property type="match status" value="1"/>
</dbReference>
<dbReference type="SUPFAM" id="SSF103473">
    <property type="entry name" value="MFS general substrate transporter"/>
    <property type="match status" value="1"/>
</dbReference>
<evidence type="ECO:0008006" key="4">
    <source>
        <dbReference type="Google" id="ProtNLM"/>
    </source>
</evidence>
<dbReference type="InterPro" id="IPR011701">
    <property type="entry name" value="MFS"/>
</dbReference>
<dbReference type="Pfam" id="PF07690">
    <property type="entry name" value="MFS_1"/>
    <property type="match status" value="1"/>
</dbReference>
<keyword evidence="3" id="KW-1185">Reference proteome</keyword>
<evidence type="ECO:0000313" key="3">
    <source>
        <dbReference type="Proteomes" id="UP001321473"/>
    </source>
</evidence>
<protein>
    <recommendedName>
        <fullName evidence="4">Monocarboxylate transporter</fullName>
    </recommendedName>
</protein>
<sequence length="184" mass="20670">MLVRRCDERLFASERCRRGNNRRGLYSFLRREVAYIFPRIGLVVGPLCQKFGDVPLLHAGSITMWIALIASSFSPNITWLAATMGAMFGFGSGTIFMMLHIFINQHFEKYKGLALGIMYTGCTVSAFVFPRLLLFLASTYGFRGSMLIFGAITMHGTALTWMLKMSESNQVSDLRPKTTSAEKK</sequence>
<dbReference type="GO" id="GO:0008028">
    <property type="term" value="F:monocarboxylic acid transmembrane transporter activity"/>
    <property type="evidence" value="ECO:0007669"/>
    <property type="project" value="TreeGrafter"/>
</dbReference>
<evidence type="ECO:0000256" key="1">
    <source>
        <dbReference type="SAM" id="Phobius"/>
    </source>
</evidence>
<feature type="transmembrane region" description="Helical" evidence="1">
    <location>
        <begin position="56"/>
        <end position="73"/>
    </location>
</feature>
<feature type="transmembrane region" description="Helical" evidence="1">
    <location>
        <begin position="79"/>
        <end position="101"/>
    </location>
</feature>
<dbReference type="InterPro" id="IPR050327">
    <property type="entry name" value="Proton-linked_MCT"/>
</dbReference>
<gene>
    <name evidence="2" type="ORF">V5799_009585</name>
</gene>
<dbReference type="Gene3D" id="1.20.1250.20">
    <property type="entry name" value="MFS general substrate transporter like domains"/>
    <property type="match status" value="1"/>
</dbReference>
<dbReference type="AlphaFoldDB" id="A0AAQ4F9X3"/>
<accession>A0AAQ4F9X3</accession>
<keyword evidence="1" id="KW-0472">Membrane</keyword>
<dbReference type="InterPro" id="IPR036259">
    <property type="entry name" value="MFS_trans_sf"/>
</dbReference>
<keyword evidence="1" id="KW-0812">Transmembrane</keyword>
<dbReference type="Proteomes" id="UP001321473">
    <property type="component" value="Unassembled WGS sequence"/>
</dbReference>
<reference evidence="2 3" key="1">
    <citation type="journal article" date="2023" name="Arcadia Sci">
        <title>De novo assembly of a long-read Amblyomma americanum tick genome.</title>
        <authorList>
            <person name="Chou S."/>
            <person name="Poskanzer K.E."/>
            <person name="Rollins M."/>
            <person name="Thuy-Boun P.S."/>
        </authorList>
    </citation>
    <scope>NUCLEOTIDE SEQUENCE [LARGE SCALE GENOMIC DNA]</scope>
    <source>
        <strain evidence="2">F_SG_1</strain>
        <tissue evidence="2">Salivary glands</tissue>
    </source>
</reference>
<feature type="transmembrane region" description="Helical" evidence="1">
    <location>
        <begin position="113"/>
        <end position="134"/>
    </location>
</feature>
<evidence type="ECO:0000313" key="2">
    <source>
        <dbReference type="EMBL" id="KAK8784047.1"/>
    </source>
</evidence>
<name>A0AAQ4F9X3_AMBAM</name>
<dbReference type="PANTHER" id="PTHR11360">
    <property type="entry name" value="MONOCARBOXYLATE TRANSPORTER"/>
    <property type="match status" value="1"/>
</dbReference>